<organism evidence="7 8">
    <name type="scientific">Galendromus occidentalis</name>
    <name type="common">western predatory mite</name>
    <dbReference type="NCBI Taxonomy" id="34638"/>
    <lineage>
        <taxon>Eukaryota</taxon>
        <taxon>Metazoa</taxon>
        <taxon>Ecdysozoa</taxon>
        <taxon>Arthropoda</taxon>
        <taxon>Chelicerata</taxon>
        <taxon>Arachnida</taxon>
        <taxon>Acari</taxon>
        <taxon>Parasitiformes</taxon>
        <taxon>Mesostigmata</taxon>
        <taxon>Gamasina</taxon>
        <taxon>Phytoseioidea</taxon>
        <taxon>Phytoseiidae</taxon>
        <taxon>Typhlodrominae</taxon>
        <taxon>Galendromus</taxon>
    </lineage>
</organism>
<dbReference type="Pfam" id="PF00916">
    <property type="entry name" value="Sulfate_transp"/>
    <property type="match status" value="1"/>
</dbReference>
<feature type="transmembrane region" description="Helical" evidence="5">
    <location>
        <begin position="474"/>
        <end position="500"/>
    </location>
</feature>
<feature type="transmembrane region" description="Helical" evidence="5">
    <location>
        <begin position="150"/>
        <end position="174"/>
    </location>
</feature>
<protein>
    <submittedName>
        <fullName evidence="8">Sodium-independent sulfate anion transporter</fullName>
    </submittedName>
</protein>
<feature type="transmembrane region" description="Helical" evidence="5">
    <location>
        <begin position="106"/>
        <end position="129"/>
    </location>
</feature>
<dbReference type="GO" id="GO:0016020">
    <property type="term" value="C:membrane"/>
    <property type="evidence" value="ECO:0007669"/>
    <property type="project" value="UniProtKB-SubCell"/>
</dbReference>
<keyword evidence="3 5" id="KW-1133">Transmembrane helix</keyword>
<feature type="domain" description="SLC26A/SulP transporter" evidence="6">
    <location>
        <begin position="75"/>
        <end position="470"/>
    </location>
</feature>
<dbReference type="AlphaFoldDB" id="A0AAJ6QQB1"/>
<dbReference type="PANTHER" id="PTHR11814">
    <property type="entry name" value="SULFATE TRANSPORTER"/>
    <property type="match status" value="1"/>
</dbReference>
<dbReference type="InterPro" id="IPR036513">
    <property type="entry name" value="STAS_dom_sf"/>
</dbReference>
<dbReference type="Gene3D" id="3.30.750.24">
    <property type="entry name" value="STAS domain"/>
    <property type="match status" value="1"/>
</dbReference>
<feature type="transmembrane region" description="Helical" evidence="5">
    <location>
        <begin position="268"/>
        <end position="292"/>
    </location>
</feature>
<sequence>MHVEMHLTKSMNGGRLSNEDANGNEAFNGYIDIDTSEGNELGCCSKQILRCTDPRRWLELLPIITWLPKYSFQDLYGDTVAGITVALTVIPQGLALAGVAQLPPQYGLYTAFMGSFVYIFVGSAKDLTIGPTAIMCIMTSQYTKFGGPTYAVLLALLSGVVQLLLGLLNLGFIIDFISGSVISAFTSAGALTIASTQLKGLTGIPINSEHLIDVLRQLVANSYKIKWNDTILGTICIVVLLALRYFRNRRVNVDTSRLPKFLSKVVNTVWFTVVTARNVIVVLICGGLAAVLDARGRRPFALTDDVKGGLPPLRLPDFTFTYNDTKTNSTTTLTFPEIVADLNMGIVVIALLSILESIAIAKAFSKGKRLNATQEMVALGCCNIAGSFVSAFPATGSFSRSAINNSSGVRTPMGGLFTGLVVLSALAFFSPYFKFIPKATLAAIIITSVIFMIHYEDVGIIWRTSRIDMAPYLFTFFGSFIFGLEYGIMMGVVVAVILLLHHSARPNVTVSTVKTENSSYVSCRIDRTVLFPSALYVTGKIGRKIREEVSRIGQETTLVLVDGSRLSRVDYTTCMAFKNLCDELAKDKSIVAFSGLPRDVREALAAALGDMFKCLSSPKECDDFIAGLGSTQINIPESL</sequence>
<feature type="transmembrane region" description="Helical" evidence="5">
    <location>
        <begin position="342"/>
        <end position="364"/>
    </location>
</feature>
<evidence type="ECO:0000256" key="2">
    <source>
        <dbReference type="ARBA" id="ARBA00022692"/>
    </source>
</evidence>
<dbReference type="InterPro" id="IPR011547">
    <property type="entry name" value="SLC26A/SulP_dom"/>
</dbReference>
<keyword evidence="7" id="KW-1185">Reference proteome</keyword>
<feature type="transmembrane region" description="Helical" evidence="5">
    <location>
        <begin position="79"/>
        <end position="100"/>
    </location>
</feature>
<keyword evidence="4 5" id="KW-0472">Membrane</keyword>
<feature type="transmembrane region" description="Helical" evidence="5">
    <location>
        <begin position="440"/>
        <end position="462"/>
    </location>
</feature>
<dbReference type="KEGG" id="goe:100908868"/>
<evidence type="ECO:0000259" key="6">
    <source>
        <dbReference type="Pfam" id="PF00916"/>
    </source>
</evidence>
<comment type="subcellular location">
    <subcellularLocation>
        <location evidence="1">Membrane</location>
        <topology evidence="1">Multi-pass membrane protein</topology>
    </subcellularLocation>
</comment>
<evidence type="ECO:0000313" key="8">
    <source>
        <dbReference type="RefSeq" id="XP_003740509.1"/>
    </source>
</evidence>
<evidence type="ECO:0000313" key="7">
    <source>
        <dbReference type="Proteomes" id="UP000694867"/>
    </source>
</evidence>
<evidence type="ECO:0000256" key="5">
    <source>
        <dbReference type="SAM" id="Phobius"/>
    </source>
</evidence>
<dbReference type="GO" id="GO:0055085">
    <property type="term" value="P:transmembrane transport"/>
    <property type="evidence" value="ECO:0007669"/>
    <property type="project" value="InterPro"/>
</dbReference>
<evidence type="ECO:0000256" key="1">
    <source>
        <dbReference type="ARBA" id="ARBA00004141"/>
    </source>
</evidence>
<feature type="transmembrane region" description="Helical" evidence="5">
    <location>
        <begin position="230"/>
        <end position="247"/>
    </location>
</feature>
<evidence type="ECO:0000256" key="4">
    <source>
        <dbReference type="ARBA" id="ARBA00023136"/>
    </source>
</evidence>
<evidence type="ECO:0000256" key="3">
    <source>
        <dbReference type="ARBA" id="ARBA00022989"/>
    </source>
</evidence>
<gene>
    <name evidence="8" type="primary">LOC100908868</name>
</gene>
<keyword evidence="2 5" id="KW-0812">Transmembrane</keyword>
<reference evidence="8" key="1">
    <citation type="submission" date="2025-08" db="UniProtKB">
        <authorList>
            <consortium name="RefSeq"/>
        </authorList>
    </citation>
    <scope>IDENTIFICATION</scope>
</reference>
<feature type="transmembrane region" description="Helical" evidence="5">
    <location>
        <begin position="376"/>
        <end position="394"/>
    </location>
</feature>
<dbReference type="InterPro" id="IPR001902">
    <property type="entry name" value="SLC26A/SulP_fam"/>
</dbReference>
<accession>A0AAJ6QQB1</accession>
<feature type="transmembrane region" description="Helical" evidence="5">
    <location>
        <begin position="414"/>
        <end position="433"/>
    </location>
</feature>
<name>A0AAJ6QQB1_9ACAR</name>
<proteinExistence type="predicted"/>
<dbReference type="RefSeq" id="XP_003740509.1">
    <property type="nucleotide sequence ID" value="XM_003740461.2"/>
</dbReference>
<dbReference type="GeneID" id="100908868"/>
<dbReference type="Proteomes" id="UP000694867">
    <property type="component" value="Unplaced"/>
</dbReference>